<feature type="transmembrane region" description="Helical" evidence="7">
    <location>
        <begin position="37"/>
        <end position="59"/>
    </location>
</feature>
<sequence>MHRGEDIKSAPSAAGQQNTRGAKHARSLHQAGVFRRLLVNFLLIGLVPITVLAFLAIVYSTRVSLSNIKTGLLADTELAGSLLDAELQKYETGIEQFCADNELAVFLKTQDPSAEQITQLNQKLYLIMAGHTDQLRMHVANASGEIVLSTGGIPKEYQYQTQNWGVFRAMRASAVPIRYAGSYTLEDRPRDTGITVCSKVSERGQTIGFLLLDIPKAAIESVLAGANAKFAVSYLVYDANGFLILSDALAGQDVFLQPEQRAVLKQAAGGVASYEIEGEQRMISAFPLPSGETVAASVSVDLMVNSANRLTVLVIALVALIGALLVWLSRSMAARIVKPIETICEAMSVIEQGDWERQVTVDSNDEFATMANGINHMVAQLNEQFRTNLERQDRLRLAEYKNLQAQISPHFLSNTLECIKWLARLGQYDEIQTIVEKLGVLLKSGMVFKKEMIAFGDELSVVESYLTIQKIRYRDKFSVLMSVPEELLGCLVPNLVIQPIVENAIVHGVEKKRGHITLAIRAEHVCDMLVVTIMDDGAGIPAERLERILSDELEEGDRESIGLKNVHNRLKLYFGEPYGIRIESARGKGTTVTVHMPFQHQPE</sequence>
<reference evidence="10" key="1">
    <citation type="submission" date="2019-08" db="EMBL/GenBank/DDBJ databases">
        <authorList>
            <person name="Kucharzyk K."/>
            <person name="Murdoch R.W."/>
            <person name="Higgins S."/>
            <person name="Loffler F."/>
        </authorList>
    </citation>
    <scope>NUCLEOTIDE SEQUENCE</scope>
</reference>
<dbReference type="InterPro" id="IPR036890">
    <property type="entry name" value="HATPase_C_sf"/>
</dbReference>
<dbReference type="CDD" id="cd06225">
    <property type="entry name" value="HAMP"/>
    <property type="match status" value="1"/>
</dbReference>
<keyword evidence="7" id="KW-1133">Transmembrane helix</keyword>
<proteinExistence type="predicted"/>
<dbReference type="InterPro" id="IPR003660">
    <property type="entry name" value="HAMP_dom"/>
</dbReference>
<dbReference type="SUPFAM" id="SSF55874">
    <property type="entry name" value="ATPase domain of HSP90 chaperone/DNA topoisomerase II/histidine kinase"/>
    <property type="match status" value="1"/>
</dbReference>
<comment type="catalytic activity">
    <reaction evidence="1">
        <text>ATP + protein L-histidine = ADP + protein N-phospho-L-histidine.</text>
        <dbReference type="EC" id="2.7.13.3"/>
    </reaction>
</comment>
<dbReference type="AlphaFoldDB" id="A0A644WF14"/>
<dbReference type="GO" id="GO:0016020">
    <property type="term" value="C:membrane"/>
    <property type="evidence" value="ECO:0007669"/>
    <property type="project" value="InterPro"/>
</dbReference>
<dbReference type="Pfam" id="PF02518">
    <property type="entry name" value="HATPase_c"/>
    <property type="match status" value="1"/>
</dbReference>
<evidence type="ECO:0000256" key="5">
    <source>
        <dbReference type="ARBA" id="ARBA00022777"/>
    </source>
</evidence>
<evidence type="ECO:0000259" key="9">
    <source>
        <dbReference type="PROSITE" id="PS50885"/>
    </source>
</evidence>
<dbReference type="InterPro" id="IPR050640">
    <property type="entry name" value="Bact_2-comp_sensor_kinase"/>
</dbReference>
<feature type="domain" description="Histidine kinase" evidence="8">
    <location>
        <begin position="496"/>
        <end position="600"/>
    </location>
</feature>
<feature type="region of interest" description="Disordered" evidence="6">
    <location>
        <begin position="1"/>
        <end position="21"/>
    </location>
</feature>
<dbReference type="PANTHER" id="PTHR34220:SF7">
    <property type="entry name" value="SENSOR HISTIDINE KINASE YPDA"/>
    <property type="match status" value="1"/>
</dbReference>
<feature type="domain" description="HAMP" evidence="9">
    <location>
        <begin position="334"/>
        <end position="386"/>
    </location>
</feature>
<dbReference type="GO" id="GO:0000155">
    <property type="term" value="F:phosphorelay sensor kinase activity"/>
    <property type="evidence" value="ECO:0007669"/>
    <property type="project" value="InterPro"/>
</dbReference>
<evidence type="ECO:0000313" key="10">
    <source>
        <dbReference type="EMBL" id="MPM02127.1"/>
    </source>
</evidence>
<dbReference type="Pfam" id="PF06580">
    <property type="entry name" value="His_kinase"/>
    <property type="match status" value="1"/>
</dbReference>
<evidence type="ECO:0000256" key="7">
    <source>
        <dbReference type="SAM" id="Phobius"/>
    </source>
</evidence>
<protein>
    <recommendedName>
        <fullName evidence="2">histidine kinase</fullName>
        <ecNumber evidence="2">2.7.13.3</ecNumber>
    </recommendedName>
</protein>
<keyword evidence="7" id="KW-0472">Membrane</keyword>
<keyword evidence="5" id="KW-0418">Kinase</keyword>
<dbReference type="InterPro" id="IPR003594">
    <property type="entry name" value="HATPase_dom"/>
</dbReference>
<comment type="caution">
    <text evidence="10">The sequence shown here is derived from an EMBL/GenBank/DDBJ whole genome shotgun (WGS) entry which is preliminary data.</text>
</comment>
<dbReference type="EC" id="2.7.13.3" evidence="2"/>
<organism evidence="10">
    <name type="scientific">bioreactor metagenome</name>
    <dbReference type="NCBI Taxonomy" id="1076179"/>
    <lineage>
        <taxon>unclassified sequences</taxon>
        <taxon>metagenomes</taxon>
        <taxon>ecological metagenomes</taxon>
    </lineage>
</organism>
<dbReference type="SMART" id="SM00387">
    <property type="entry name" value="HATPase_c"/>
    <property type="match status" value="1"/>
</dbReference>
<dbReference type="InterPro" id="IPR005467">
    <property type="entry name" value="His_kinase_dom"/>
</dbReference>
<dbReference type="EMBL" id="VSSQ01000846">
    <property type="protein sequence ID" value="MPM02127.1"/>
    <property type="molecule type" value="Genomic_DNA"/>
</dbReference>
<dbReference type="PROSITE" id="PS50885">
    <property type="entry name" value="HAMP"/>
    <property type="match status" value="1"/>
</dbReference>
<evidence type="ECO:0000256" key="6">
    <source>
        <dbReference type="SAM" id="MobiDB-lite"/>
    </source>
</evidence>
<evidence type="ECO:0000256" key="1">
    <source>
        <dbReference type="ARBA" id="ARBA00000085"/>
    </source>
</evidence>
<evidence type="ECO:0000256" key="2">
    <source>
        <dbReference type="ARBA" id="ARBA00012438"/>
    </source>
</evidence>
<dbReference type="Gene3D" id="6.10.340.10">
    <property type="match status" value="1"/>
</dbReference>
<dbReference type="Gene3D" id="3.30.565.10">
    <property type="entry name" value="Histidine kinase-like ATPase, C-terminal domain"/>
    <property type="match status" value="1"/>
</dbReference>
<feature type="transmembrane region" description="Helical" evidence="7">
    <location>
        <begin position="310"/>
        <end position="328"/>
    </location>
</feature>
<keyword evidence="7" id="KW-0812">Transmembrane</keyword>
<dbReference type="InterPro" id="IPR010559">
    <property type="entry name" value="Sig_transdc_His_kin_internal"/>
</dbReference>
<dbReference type="SMART" id="SM00304">
    <property type="entry name" value="HAMP"/>
    <property type="match status" value="1"/>
</dbReference>
<name>A0A644WF14_9ZZZZ</name>
<evidence type="ECO:0000256" key="3">
    <source>
        <dbReference type="ARBA" id="ARBA00022553"/>
    </source>
</evidence>
<accession>A0A644WF14</accession>
<gene>
    <name evidence="10" type="ORF">SDC9_48372</name>
</gene>
<keyword evidence="4" id="KW-0808">Transferase</keyword>
<dbReference type="SUPFAM" id="SSF158472">
    <property type="entry name" value="HAMP domain-like"/>
    <property type="match status" value="1"/>
</dbReference>
<evidence type="ECO:0000256" key="4">
    <source>
        <dbReference type="ARBA" id="ARBA00022679"/>
    </source>
</evidence>
<evidence type="ECO:0000259" key="8">
    <source>
        <dbReference type="PROSITE" id="PS50109"/>
    </source>
</evidence>
<dbReference type="Pfam" id="PF00672">
    <property type="entry name" value="HAMP"/>
    <property type="match status" value="1"/>
</dbReference>
<dbReference type="PANTHER" id="PTHR34220">
    <property type="entry name" value="SENSOR HISTIDINE KINASE YPDA"/>
    <property type="match status" value="1"/>
</dbReference>
<keyword evidence="3" id="KW-0597">Phosphoprotein</keyword>
<dbReference type="PROSITE" id="PS50109">
    <property type="entry name" value="HIS_KIN"/>
    <property type="match status" value="1"/>
</dbReference>